<evidence type="ECO:0000313" key="1">
    <source>
        <dbReference type="EMBL" id="CZT09315.1"/>
    </source>
</evidence>
<proteinExistence type="predicted"/>
<dbReference type="EMBL" id="FJUX01000113">
    <property type="protein sequence ID" value="CZT09315.1"/>
    <property type="molecule type" value="Genomic_DNA"/>
</dbReference>
<organism evidence="1 2">
    <name type="scientific">Rhynchosporium agropyri</name>
    <dbReference type="NCBI Taxonomy" id="914238"/>
    <lineage>
        <taxon>Eukaryota</taxon>
        <taxon>Fungi</taxon>
        <taxon>Dikarya</taxon>
        <taxon>Ascomycota</taxon>
        <taxon>Pezizomycotina</taxon>
        <taxon>Leotiomycetes</taxon>
        <taxon>Helotiales</taxon>
        <taxon>Ploettnerulaceae</taxon>
        <taxon>Rhynchosporium</taxon>
    </lineage>
</organism>
<gene>
    <name evidence="1" type="ORF">RAG0_14114</name>
</gene>
<name>A0A1E1LFL9_9HELO</name>
<evidence type="ECO:0000313" key="2">
    <source>
        <dbReference type="Proteomes" id="UP000178912"/>
    </source>
</evidence>
<sequence length="62" mass="7307">MYSTTRCAFPPIVLTLFWYQNPSSTHYWVVLLVFWCQDGFGAKNYAESYLTKRSKDPSKYEA</sequence>
<dbReference type="Proteomes" id="UP000178912">
    <property type="component" value="Unassembled WGS sequence"/>
</dbReference>
<protein>
    <submittedName>
        <fullName evidence="1">Uncharacterized protein</fullName>
    </submittedName>
</protein>
<keyword evidence="2" id="KW-1185">Reference proteome</keyword>
<accession>A0A1E1LFL9</accession>
<dbReference type="AlphaFoldDB" id="A0A1E1LFL9"/>
<reference evidence="2" key="1">
    <citation type="submission" date="2016-03" db="EMBL/GenBank/DDBJ databases">
        <authorList>
            <person name="Guldener U."/>
        </authorList>
    </citation>
    <scope>NUCLEOTIDE SEQUENCE [LARGE SCALE GENOMIC DNA]</scope>
    <source>
        <strain evidence="2">04CH-RAC-A.6.1</strain>
    </source>
</reference>